<gene>
    <name evidence="3" type="ORF">J2S48_002386</name>
</gene>
<proteinExistence type="predicted"/>
<sequence length="559" mass="61254">MTSTFHARTRRTAAVLVGASLLAAGTVGTALAGPARPDGQPDTRATDGVLYRESFDSLADDLLPRAEDPGIEDGVVGFTHTAPRGWSVENGPDMADGGVEEWRGWSFTTRDFWTDAEDQMRYRFARAQDVIAVADSDEFADGAGAPGDYATTLASAPVKVKGRDRVELTFDSHYRGWAGQTGRVTVAFDGGAETELVRYDSSTVTDDYDGALLNATESLPVDVPRGAKRAVFRWHFTAGANSWYWAIDSVAVRAALPPASGDPTTAWVLSDIQGDPDDLGHALRDLDAVRPDPAGLLMVGDIVDSGSAAQWREVDDVMAGAADVLPEQVVAAIGNHESYTGESWETLRDRFLNFAERDRVWDEYLLEGSGGDVPVLVLGQEAARPPEVPMSREQVEWLRERLAYWSERDKQVLVISHFPLGDTVSASWIPWYSDSYQYNDELTELLGAHPNTILFSGHTHYPFELGDWAVQRRTAGGHPDGFWTVNTGAVQVEWDARGESTSGIREVVTRDINRGLTVDVFRDRVVVEARDFGPVDDRTPDNEVNDVVRSVTIPNPLTR</sequence>
<keyword evidence="1" id="KW-0732">Signal</keyword>
<comment type="caution">
    <text evidence="3">The sequence shown here is derived from an EMBL/GenBank/DDBJ whole genome shotgun (WGS) entry which is preliminary data.</text>
</comment>
<dbReference type="InterPro" id="IPR004843">
    <property type="entry name" value="Calcineurin-like_PHP"/>
</dbReference>
<dbReference type="SUPFAM" id="SSF56300">
    <property type="entry name" value="Metallo-dependent phosphatases"/>
    <property type="match status" value="1"/>
</dbReference>
<dbReference type="Proteomes" id="UP001183585">
    <property type="component" value="Unassembled WGS sequence"/>
</dbReference>
<dbReference type="Pfam" id="PF00149">
    <property type="entry name" value="Metallophos"/>
    <property type="match status" value="1"/>
</dbReference>
<dbReference type="EMBL" id="JAVDYE010000001">
    <property type="protein sequence ID" value="MDR7382871.1"/>
    <property type="molecule type" value="Genomic_DNA"/>
</dbReference>
<evidence type="ECO:0000256" key="1">
    <source>
        <dbReference type="SAM" id="SignalP"/>
    </source>
</evidence>
<reference evidence="3 4" key="1">
    <citation type="submission" date="2023-07" db="EMBL/GenBank/DDBJ databases">
        <title>Sequencing the genomes of 1000 actinobacteria strains.</title>
        <authorList>
            <person name="Klenk H.-P."/>
        </authorList>
    </citation>
    <scope>NUCLEOTIDE SEQUENCE [LARGE SCALE GENOMIC DNA]</scope>
    <source>
        <strain evidence="3 4">DSM 45554</strain>
    </source>
</reference>
<organism evidence="3 4">
    <name type="scientific">Promicromonospora iranensis</name>
    <dbReference type="NCBI Taxonomy" id="1105144"/>
    <lineage>
        <taxon>Bacteria</taxon>
        <taxon>Bacillati</taxon>
        <taxon>Actinomycetota</taxon>
        <taxon>Actinomycetes</taxon>
        <taxon>Micrococcales</taxon>
        <taxon>Promicromonosporaceae</taxon>
        <taxon>Promicromonospora</taxon>
    </lineage>
</organism>
<dbReference type="InterPro" id="IPR051918">
    <property type="entry name" value="STPP_CPPED1"/>
</dbReference>
<dbReference type="Gene3D" id="3.60.21.10">
    <property type="match status" value="1"/>
</dbReference>
<dbReference type="PANTHER" id="PTHR43143:SF1">
    <property type="entry name" value="SERINE_THREONINE-PROTEIN PHOSPHATASE CPPED1"/>
    <property type="match status" value="1"/>
</dbReference>
<protein>
    <recommendedName>
        <fullName evidence="2">Calcineurin-like phosphoesterase domain-containing protein</fullName>
    </recommendedName>
</protein>
<evidence type="ECO:0000313" key="4">
    <source>
        <dbReference type="Proteomes" id="UP001183585"/>
    </source>
</evidence>
<keyword evidence="4" id="KW-1185">Reference proteome</keyword>
<feature type="signal peptide" evidence="1">
    <location>
        <begin position="1"/>
        <end position="32"/>
    </location>
</feature>
<feature type="chain" id="PRO_5045805026" description="Calcineurin-like phosphoesterase domain-containing protein" evidence="1">
    <location>
        <begin position="33"/>
        <end position="559"/>
    </location>
</feature>
<dbReference type="PANTHER" id="PTHR43143">
    <property type="entry name" value="METALLOPHOSPHOESTERASE, CALCINEURIN SUPERFAMILY"/>
    <property type="match status" value="1"/>
</dbReference>
<feature type="domain" description="Calcineurin-like phosphoesterase" evidence="2">
    <location>
        <begin position="267"/>
        <end position="462"/>
    </location>
</feature>
<accession>A0ABU2CNG5</accession>
<dbReference type="InterPro" id="IPR029052">
    <property type="entry name" value="Metallo-depent_PP-like"/>
</dbReference>
<evidence type="ECO:0000259" key="2">
    <source>
        <dbReference type="Pfam" id="PF00149"/>
    </source>
</evidence>
<evidence type="ECO:0000313" key="3">
    <source>
        <dbReference type="EMBL" id="MDR7382871.1"/>
    </source>
</evidence>
<name>A0ABU2CNG5_9MICO</name>
<dbReference type="RefSeq" id="WP_274991643.1">
    <property type="nucleotide sequence ID" value="NZ_JAJQQP010000001.1"/>
</dbReference>